<name>S8F7P9_FOMSC</name>
<sequence>MAAKFCPPQTIELPSLDAPGTKVKLHRPFGYTKIRPRYEQISAYLETIDPFDTLPRLLIPNRRVRVRPPTLFYGWLAPREALFDYARANKLHKRHGRETLDLECIDRVLQSVNKKSGAKVPGDLLKIKTTAVGGRRDPSTLVVSLYSNYDLNRRNLPAEEAIETLREALGFEGPPKWFVDSLRWCWERW</sequence>
<gene>
    <name evidence="1" type="ORF">FOMPIDRAFT_1062995</name>
</gene>
<evidence type="ECO:0000313" key="2">
    <source>
        <dbReference type="Proteomes" id="UP000015241"/>
    </source>
</evidence>
<keyword evidence="2" id="KW-1185">Reference proteome</keyword>
<dbReference type="InParanoid" id="S8F7P9"/>
<dbReference type="HOGENOM" id="CLU_116812_0_0_1"/>
<accession>S8F7P9</accession>
<dbReference type="Proteomes" id="UP000015241">
    <property type="component" value="Unassembled WGS sequence"/>
</dbReference>
<reference evidence="1 2" key="1">
    <citation type="journal article" date="2012" name="Science">
        <title>The Paleozoic origin of enzymatic lignin decomposition reconstructed from 31 fungal genomes.</title>
        <authorList>
            <person name="Floudas D."/>
            <person name="Binder M."/>
            <person name="Riley R."/>
            <person name="Barry K."/>
            <person name="Blanchette R.A."/>
            <person name="Henrissat B."/>
            <person name="Martinez A.T."/>
            <person name="Otillar R."/>
            <person name="Spatafora J.W."/>
            <person name="Yadav J.S."/>
            <person name="Aerts A."/>
            <person name="Benoit I."/>
            <person name="Boyd A."/>
            <person name="Carlson A."/>
            <person name="Copeland A."/>
            <person name="Coutinho P.M."/>
            <person name="de Vries R.P."/>
            <person name="Ferreira P."/>
            <person name="Findley K."/>
            <person name="Foster B."/>
            <person name="Gaskell J."/>
            <person name="Glotzer D."/>
            <person name="Gorecki P."/>
            <person name="Heitman J."/>
            <person name="Hesse C."/>
            <person name="Hori C."/>
            <person name="Igarashi K."/>
            <person name="Jurgens J.A."/>
            <person name="Kallen N."/>
            <person name="Kersten P."/>
            <person name="Kohler A."/>
            <person name="Kuees U."/>
            <person name="Kumar T.K.A."/>
            <person name="Kuo A."/>
            <person name="LaButti K."/>
            <person name="Larrondo L.F."/>
            <person name="Lindquist E."/>
            <person name="Ling A."/>
            <person name="Lombard V."/>
            <person name="Lucas S."/>
            <person name="Lundell T."/>
            <person name="Martin R."/>
            <person name="McLaughlin D.J."/>
            <person name="Morgenstern I."/>
            <person name="Morin E."/>
            <person name="Murat C."/>
            <person name="Nagy L.G."/>
            <person name="Nolan M."/>
            <person name="Ohm R.A."/>
            <person name="Patyshakuliyeva A."/>
            <person name="Rokas A."/>
            <person name="Ruiz-Duenas F.J."/>
            <person name="Sabat G."/>
            <person name="Salamov A."/>
            <person name="Samejima M."/>
            <person name="Schmutz J."/>
            <person name="Slot J.C."/>
            <person name="St John F."/>
            <person name="Stenlid J."/>
            <person name="Sun H."/>
            <person name="Sun S."/>
            <person name="Syed K."/>
            <person name="Tsang A."/>
            <person name="Wiebenga A."/>
            <person name="Young D."/>
            <person name="Pisabarro A."/>
            <person name="Eastwood D.C."/>
            <person name="Martin F."/>
            <person name="Cullen D."/>
            <person name="Grigoriev I.V."/>
            <person name="Hibbett D.S."/>
        </authorList>
    </citation>
    <scope>NUCLEOTIDE SEQUENCE</scope>
    <source>
        <strain evidence="2">FP-58527</strain>
    </source>
</reference>
<dbReference type="EMBL" id="KE504221">
    <property type="protein sequence ID" value="EPS94849.1"/>
    <property type="molecule type" value="Genomic_DNA"/>
</dbReference>
<dbReference type="OrthoDB" id="2774467at2759"/>
<dbReference type="AlphaFoldDB" id="S8F7P9"/>
<proteinExistence type="predicted"/>
<evidence type="ECO:0000313" key="1">
    <source>
        <dbReference type="EMBL" id="EPS94849.1"/>
    </source>
</evidence>
<organism evidence="1 2">
    <name type="scientific">Fomitopsis schrenkii</name>
    <name type="common">Brown rot fungus</name>
    <dbReference type="NCBI Taxonomy" id="2126942"/>
    <lineage>
        <taxon>Eukaryota</taxon>
        <taxon>Fungi</taxon>
        <taxon>Dikarya</taxon>
        <taxon>Basidiomycota</taxon>
        <taxon>Agaricomycotina</taxon>
        <taxon>Agaricomycetes</taxon>
        <taxon>Polyporales</taxon>
        <taxon>Fomitopsis</taxon>
    </lineage>
</organism>
<protein>
    <submittedName>
        <fullName evidence="1">Uncharacterized protein</fullName>
    </submittedName>
</protein>